<dbReference type="InterPro" id="IPR036513">
    <property type="entry name" value="STAS_dom_sf"/>
</dbReference>
<gene>
    <name evidence="21" type="primary">Slc26a11</name>
    <name evidence="21" type="ORF">HERCAC_R03919</name>
</gene>
<evidence type="ECO:0000256" key="1">
    <source>
        <dbReference type="ARBA" id="ARBA00004155"/>
    </source>
</evidence>
<dbReference type="InterPro" id="IPR011547">
    <property type="entry name" value="SLC26A/SulP_dom"/>
</dbReference>
<dbReference type="PANTHER" id="PTHR11814">
    <property type="entry name" value="SULFATE TRANSPORTER"/>
    <property type="match status" value="1"/>
</dbReference>
<evidence type="ECO:0000256" key="5">
    <source>
        <dbReference type="ARBA" id="ARBA00022448"/>
    </source>
</evidence>
<keyword evidence="11 19" id="KW-0472">Membrane</keyword>
<dbReference type="InterPro" id="IPR002645">
    <property type="entry name" value="STAS_dom"/>
</dbReference>
<evidence type="ECO:0000256" key="14">
    <source>
        <dbReference type="ARBA" id="ARBA00050316"/>
    </source>
</evidence>
<proteinExistence type="inferred from homology"/>
<keyword evidence="6" id="KW-1003">Cell membrane</keyword>
<name>A0A7L0GXB0_HERCA</name>
<evidence type="ECO:0000256" key="8">
    <source>
        <dbReference type="ARBA" id="ARBA00022692"/>
    </source>
</evidence>
<dbReference type="PROSITE" id="PS50801">
    <property type="entry name" value="STAS"/>
    <property type="match status" value="1"/>
</dbReference>
<feature type="domain" description="STAS" evidence="20">
    <location>
        <begin position="465"/>
        <end position="550"/>
    </location>
</feature>
<evidence type="ECO:0000313" key="21">
    <source>
        <dbReference type="EMBL" id="NXK12507.1"/>
    </source>
</evidence>
<feature type="transmembrane region" description="Helical" evidence="19">
    <location>
        <begin position="31"/>
        <end position="53"/>
    </location>
</feature>
<dbReference type="GO" id="GO:0015698">
    <property type="term" value="P:inorganic anion transport"/>
    <property type="evidence" value="ECO:0007669"/>
    <property type="project" value="UniProtKB-ARBA"/>
</dbReference>
<dbReference type="EMBL" id="VXAJ01000627">
    <property type="protein sequence ID" value="NXK12507.1"/>
    <property type="molecule type" value="Genomic_DNA"/>
</dbReference>
<dbReference type="GO" id="GO:0015297">
    <property type="term" value="F:antiporter activity"/>
    <property type="evidence" value="ECO:0007669"/>
    <property type="project" value="UniProtKB-KW"/>
</dbReference>
<feature type="transmembrane region" description="Helical" evidence="19">
    <location>
        <begin position="327"/>
        <end position="346"/>
    </location>
</feature>
<dbReference type="InterPro" id="IPR001902">
    <property type="entry name" value="SLC26A/SulP_fam"/>
</dbReference>
<evidence type="ECO:0000256" key="13">
    <source>
        <dbReference type="ARBA" id="ARBA00049347"/>
    </source>
</evidence>
<feature type="non-terminal residue" evidence="21">
    <location>
        <position position="589"/>
    </location>
</feature>
<feature type="transmembrane region" description="Helical" evidence="19">
    <location>
        <begin position="294"/>
        <end position="315"/>
    </location>
</feature>
<evidence type="ECO:0000256" key="12">
    <source>
        <dbReference type="ARBA" id="ARBA00023228"/>
    </source>
</evidence>
<evidence type="ECO:0000256" key="16">
    <source>
        <dbReference type="ARBA" id="ARBA00054369"/>
    </source>
</evidence>
<feature type="transmembrane region" description="Helical" evidence="19">
    <location>
        <begin position="65"/>
        <end position="86"/>
    </location>
</feature>
<comment type="catalytic activity">
    <reaction evidence="15">
        <text>oxalate(in) + chloride(out) = oxalate(out) + chloride(in)</text>
        <dbReference type="Rhea" id="RHEA:72263"/>
        <dbReference type="ChEBI" id="CHEBI:17996"/>
        <dbReference type="ChEBI" id="CHEBI:30623"/>
    </reaction>
</comment>
<dbReference type="Proteomes" id="UP000555649">
    <property type="component" value="Unassembled WGS sequence"/>
</dbReference>
<comment type="function">
    <text evidence="16">Sodium-independent anion exchanger mediating bicarbonate, chloride, sulfate and oxalate transport. Exhibits sodium-independent sulfate anion transporter activity that may cooperate with SLC26A2 to mediate DIDS-sensitive sulfate uptake into high endothelial venules endothelial cells (HEVEC). In the kidney, mediates chloride-bicarbonate exchange, facilitating V-ATPase-mediated acid secretion. May function as a chloride channel, playing an important role in moderating chloride homeostasis and neuronal activity in the cerebellum.</text>
</comment>
<dbReference type="CDD" id="cd07042">
    <property type="entry name" value="STAS_SulP_like_sulfate_transporter"/>
    <property type="match status" value="1"/>
</dbReference>
<feature type="transmembrane region" description="Helical" evidence="19">
    <location>
        <begin position="426"/>
        <end position="452"/>
    </location>
</feature>
<evidence type="ECO:0000313" key="22">
    <source>
        <dbReference type="Proteomes" id="UP000555649"/>
    </source>
</evidence>
<protein>
    <recommendedName>
        <fullName evidence="17">Sodium-independent sulfate anion transporter</fullName>
    </recommendedName>
    <alternativeName>
        <fullName evidence="18">Solute carrier family 26 member 11</fullName>
    </alternativeName>
</protein>
<keyword evidence="8 19" id="KW-0812">Transmembrane</keyword>
<dbReference type="Pfam" id="PF01740">
    <property type="entry name" value="STAS"/>
    <property type="match status" value="1"/>
</dbReference>
<dbReference type="GO" id="GO:0016323">
    <property type="term" value="C:basolateral plasma membrane"/>
    <property type="evidence" value="ECO:0007669"/>
    <property type="project" value="UniProtKB-SubCell"/>
</dbReference>
<feature type="transmembrane region" description="Helical" evidence="19">
    <location>
        <begin position="393"/>
        <end position="414"/>
    </location>
</feature>
<evidence type="ECO:0000256" key="6">
    <source>
        <dbReference type="ARBA" id="ARBA00022475"/>
    </source>
</evidence>
<evidence type="ECO:0000256" key="19">
    <source>
        <dbReference type="SAM" id="Phobius"/>
    </source>
</evidence>
<comment type="catalytic activity">
    <reaction evidence="14">
        <text>sulfate(in) + H(+)(in) = sulfate(out) + H(+)(out)</text>
        <dbReference type="Rhea" id="RHEA:28574"/>
        <dbReference type="ChEBI" id="CHEBI:15378"/>
        <dbReference type="ChEBI" id="CHEBI:16189"/>
    </reaction>
</comment>
<comment type="catalytic activity">
    <reaction evidence="13">
        <text>hydrogencarbonate(in) + chloride(out) = hydrogencarbonate(out) + chloride(in)</text>
        <dbReference type="Rhea" id="RHEA:72363"/>
        <dbReference type="ChEBI" id="CHEBI:17544"/>
        <dbReference type="ChEBI" id="CHEBI:17996"/>
    </reaction>
</comment>
<evidence type="ECO:0000259" key="20">
    <source>
        <dbReference type="PROSITE" id="PS50801"/>
    </source>
</evidence>
<dbReference type="Pfam" id="PF00916">
    <property type="entry name" value="Sulfate_transp"/>
    <property type="match status" value="1"/>
</dbReference>
<feature type="non-terminal residue" evidence="21">
    <location>
        <position position="1"/>
    </location>
</feature>
<sequence length="589" mass="62915">VPGARQRGGSCRCPGVQTWLPVLRWLPRYSLAWLQLDVMAGLSVGLTVVPQALAYAEVAGLPLQYGLYSSFMGCFVYCFLGTAKDVTLGPTAIMSLLVSSYAFHEPAYAILLAFLSGCIQLAMGLLHLGFLLDFISCPVIKGFTSAASITISFNQIKNILGLQGIPRQFFLQVYETLRRIGETRAGDAVLGLACLAALAGLRVMKSHLPRAAHEEPLAARVSYLIVWTSTTARNALVVLFAGLVAYSFQVMGSQPLTLTGSIPQGLPAFRLPAFSMDAPNGTVPFWSMVEDMGVGLAVVPLMGLLETVAIAKAFASQNNYRIDPNQELLAMGFANVLGSFVSSYPITGSFGRTAVNAQSGVCTPAGGLVTGALVLLSLAYLTSLFYYIPKAALAAVIISAVVPMFDAGIFRTLWRVKRLDLVPLCVTFLLCFWEVQYGIMAGVLVSGILLLYSIARPPVKVSEGDVLLVQPGSSLHFPAIECLRDAVCSHALAASPPRSVILDCCHISSIDYTVVVGLAELLQELRKRGLSLAFCSLQDPVLQVLLSADLEGFQHFPSREEAERCGGAELGDGRAAPFTCTSESSLLPA</sequence>
<reference evidence="21 22" key="1">
    <citation type="submission" date="2019-09" db="EMBL/GenBank/DDBJ databases">
        <title>Bird 10,000 Genomes (B10K) Project - Family phase.</title>
        <authorList>
            <person name="Zhang G."/>
        </authorList>
    </citation>
    <scope>NUCLEOTIDE SEQUENCE [LARGE SCALE GENOMIC DNA]</scope>
    <source>
        <strain evidence="21">B10K-DU-005-78</strain>
        <tissue evidence="21">Mixed tissue sample</tissue>
    </source>
</reference>
<dbReference type="FunFam" id="3.30.750.24:FF:000013">
    <property type="entry name" value="Solute carrier family 26 member 11"/>
    <property type="match status" value="1"/>
</dbReference>
<dbReference type="SUPFAM" id="SSF52091">
    <property type="entry name" value="SpoIIaa-like"/>
    <property type="match status" value="1"/>
</dbReference>
<evidence type="ECO:0000256" key="10">
    <source>
        <dbReference type="ARBA" id="ARBA00023065"/>
    </source>
</evidence>
<organism evidence="21 22">
    <name type="scientific">Herpetotheres cachinnans</name>
    <name type="common">Laughing falcon</name>
    <name type="synonym">Falco cachinnans</name>
    <dbReference type="NCBI Taxonomy" id="56343"/>
    <lineage>
        <taxon>Eukaryota</taxon>
        <taxon>Metazoa</taxon>
        <taxon>Chordata</taxon>
        <taxon>Craniata</taxon>
        <taxon>Vertebrata</taxon>
        <taxon>Euteleostomi</taxon>
        <taxon>Archelosauria</taxon>
        <taxon>Archosauria</taxon>
        <taxon>Dinosauria</taxon>
        <taxon>Saurischia</taxon>
        <taxon>Theropoda</taxon>
        <taxon>Coelurosauria</taxon>
        <taxon>Aves</taxon>
        <taxon>Neognathae</taxon>
        <taxon>Neoaves</taxon>
        <taxon>Telluraves</taxon>
        <taxon>Australaves</taxon>
        <taxon>Falconiformes</taxon>
        <taxon>Falconidae</taxon>
        <taxon>Herpetotheres</taxon>
    </lineage>
</organism>
<feature type="transmembrane region" description="Helical" evidence="19">
    <location>
        <begin position="366"/>
        <end position="386"/>
    </location>
</feature>
<evidence type="ECO:0000256" key="17">
    <source>
        <dbReference type="ARBA" id="ARBA00073161"/>
    </source>
</evidence>
<dbReference type="GO" id="GO:0008509">
    <property type="term" value="F:monoatomic anion transmembrane transporter activity"/>
    <property type="evidence" value="ECO:0007669"/>
    <property type="project" value="UniProtKB-ARBA"/>
</dbReference>
<dbReference type="Gene3D" id="3.30.750.24">
    <property type="entry name" value="STAS domain"/>
    <property type="match status" value="1"/>
</dbReference>
<evidence type="ECO:0000256" key="2">
    <source>
        <dbReference type="ARBA" id="ARBA00004424"/>
    </source>
</evidence>
<comment type="similarity">
    <text evidence="4">Belongs to the SLC26A/SulP transporter (TC 2.A.53) family.</text>
</comment>
<feature type="transmembrane region" description="Helical" evidence="19">
    <location>
        <begin position="224"/>
        <end position="248"/>
    </location>
</feature>
<keyword evidence="12" id="KW-0458">Lysosome</keyword>
<accession>A0A7L0GXB0</accession>
<evidence type="ECO:0000256" key="3">
    <source>
        <dbReference type="ARBA" id="ARBA00004554"/>
    </source>
</evidence>
<dbReference type="GO" id="GO:0005765">
    <property type="term" value="C:lysosomal membrane"/>
    <property type="evidence" value="ECO:0007669"/>
    <property type="project" value="UniProtKB-SubCell"/>
</dbReference>
<comment type="subcellular location">
    <subcellularLocation>
        <location evidence="2">Apical cell membrane</location>
        <topology evidence="2">Multi-pass membrane protein</topology>
    </subcellularLocation>
    <subcellularLocation>
        <location evidence="3">Basolateral cell membrane</location>
        <topology evidence="3">Multi-pass membrane protein</topology>
    </subcellularLocation>
    <subcellularLocation>
        <location evidence="1">Lysosome membrane</location>
        <topology evidence="1">Multi-pass membrane protein</topology>
    </subcellularLocation>
</comment>
<dbReference type="GO" id="GO:0098660">
    <property type="term" value="P:inorganic ion transmembrane transport"/>
    <property type="evidence" value="ECO:0007669"/>
    <property type="project" value="UniProtKB-ARBA"/>
</dbReference>
<evidence type="ECO:0000256" key="9">
    <source>
        <dbReference type="ARBA" id="ARBA00022989"/>
    </source>
</evidence>
<feature type="transmembrane region" description="Helical" evidence="19">
    <location>
        <begin position="107"/>
        <end position="132"/>
    </location>
</feature>
<evidence type="ECO:0000256" key="11">
    <source>
        <dbReference type="ARBA" id="ARBA00023136"/>
    </source>
</evidence>
<keyword evidence="5" id="KW-0813">Transport</keyword>
<evidence type="ECO:0000256" key="18">
    <source>
        <dbReference type="ARBA" id="ARBA00083171"/>
    </source>
</evidence>
<evidence type="ECO:0000256" key="15">
    <source>
        <dbReference type="ARBA" id="ARBA00052349"/>
    </source>
</evidence>
<evidence type="ECO:0000256" key="7">
    <source>
        <dbReference type="ARBA" id="ARBA00022681"/>
    </source>
</evidence>
<comment type="caution">
    <text evidence="21">The sequence shown here is derived from an EMBL/GenBank/DDBJ whole genome shotgun (WGS) entry which is preliminary data.</text>
</comment>
<evidence type="ECO:0000256" key="4">
    <source>
        <dbReference type="ARBA" id="ARBA00008692"/>
    </source>
</evidence>
<keyword evidence="9 19" id="KW-1133">Transmembrane helix</keyword>
<dbReference type="AlphaFoldDB" id="A0A7L0GXB0"/>
<dbReference type="GO" id="GO:0016324">
    <property type="term" value="C:apical plasma membrane"/>
    <property type="evidence" value="ECO:0007669"/>
    <property type="project" value="UniProtKB-SubCell"/>
</dbReference>
<keyword evidence="7" id="KW-0039">Anion exchange</keyword>
<keyword evidence="22" id="KW-1185">Reference proteome</keyword>
<keyword evidence="10" id="KW-0406">Ion transport</keyword>